<evidence type="ECO:0000256" key="4">
    <source>
        <dbReference type="ARBA" id="ARBA00022737"/>
    </source>
</evidence>
<evidence type="ECO:0000313" key="11">
    <source>
        <dbReference type="EMBL" id="GFO25344.1"/>
    </source>
</evidence>
<feature type="compositionally biased region" description="Low complexity" evidence="9">
    <location>
        <begin position="383"/>
        <end position="392"/>
    </location>
</feature>
<dbReference type="PANTHER" id="PTHR24171:SF8">
    <property type="entry name" value="BRCA1-ASSOCIATED RING DOMAIN PROTEIN 1"/>
    <property type="match status" value="1"/>
</dbReference>
<comment type="caution">
    <text evidence="11">The sequence shown here is derived from an EMBL/GenBank/DDBJ whole genome shotgun (WGS) entry which is preliminary data.</text>
</comment>
<dbReference type="InterPro" id="IPR001660">
    <property type="entry name" value="SAM"/>
</dbReference>
<feature type="compositionally biased region" description="Low complexity" evidence="9">
    <location>
        <begin position="575"/>
        <end position="614"/>
    </location>
</feature>
<gene>
    <name evidence="11" type="ORF">PoB_005184900</name>
</gene>
<dbReference type="SUPFAM" id="SSF48403">
    <property type="entry name" value="Ankyrin repeat"/>
    <property type="match status" value="1"/>
</dbReference>
<dbReference type="EMBL" id="BLXT01005746">
    <property type="protein sequence ID" value="GFO25344.1"/>
    <property type="molecule type" value="Genomic_DNA"/>
</dbReference>
<keyword evidence="4" id="KW-0677">Repeat</keyword>
<dbReference type="PROSITE" id="PS50088">
    <property type="entry name" value="ANK_REPEAT"/>
    <property type="match status" value="7"/>
</dbReference>
<dbReference type="InterPro" id="IPR036770">
    <property type="entry name" value="Ankyrin_rpt-contain_sf"/>
</dbReference>
<feature type="repeat" description="ANK" evidence="8">
    <location>
        <begin position="102"/>
        <end position="128"/>
    </location>
</feature>
<keyword evidence="2" id="KW-0328">Glycosyltransferase</keyword>
<feature type="repeat" description="ANK" evidence="8">
    <location>
        <begin position="69"/>
        <end position="101"/>
    </location>
</feature>
<feature type="region of interest" description="Disordered" evidence="9">
    <location>
        <begin position="372"/>
        <end position="401"/>
    </location>
</feature>
<dbReference type="Pfam" id="PF12796">
    <property type="entry name" value="Ank_2"/>
    <property type="match status" value="3"/>
</dbReference>
<evidence type="ECO:0000256" key="9">
    <source>
        <dbReference type="SAM" id="MobiDB-lite"/>
    </source>
</evidence>
<dbReference type="Proteomes" id="UP000735302">
    <property type="component" value="Unassembled WGS sequence"/>
</dbReference>
<dbReference type="GO" id="GO:0031436">
    <property type="term" value="C:BRCA1-BARD1 complex"/>
    <property type="evidence" value="ECO:0007669"/>
    <property type="project" value="TreeGrafter"/>
</dbReference>
<feature type="repeat" description="ANK" evidence="8">
    <location>
        <begin position="173"/>
        <end position="205"/>
    </location>
</feature>
<feature type="repeat" description="ANK" evidence="8">
    <location>
        <begin position="36"/>
        <end position="68"/>
    </location>
</feature>
<protein>
    <recommendedName>
        <fullName evidence="1">NAD(+) ADP-ribosyltransferase</fullName>
        <ecNumber evidence="1">2.4.2.30</ecNumber>
    </recommendedName>
</protein>
<dbReference type="PROSITE" id="PS50297">
    <property type="entry name" value="ANK_REP_REGION"/>
    <property type="match status" value="6"/>
</dbReference>
<dbReference type="GO" id="GO:0004842">
    <property type="term" value="F:ubiquitin-protein transferase activity"/>
    <property type="evidence" value="ECO:0007669"/>
    <property type="project" value="TreeGrafter"/>
</dbReference>
<dbReference type="AlphaFoldDB" id="A0AAV4C2K9"/>
<dbReference type="GO" id="GO:0003950">
    <property type="term" value="F:NAD+ poly-ADP-ribosyltransferase activity"/>
    <property type="evidence" value="ECO:0007669"/>
    <property type="project" value="UniProtKB-EC"/>
</dbReference>
<proteinExistence type="inferred from homology"/>
<dbReference type="SMART" id="SM00454">
    <property type="entry name" value="SAM"/>
    <property type="match status" value="1"/>
</dbReference>
<feature type="region of interest" description="Disordered" evidence="9">
    <location>
        <begin position="225"/>
        <end position="244"/>
    </location>
</feature>
<dbReference type="GO" id="GO:0070531">
    <property type="term" value="C:BRCA1-A complex"/>
    <property type="evidence" value="ECO:0007669"/>
    <property type="project" value="TreeGrafter"/>
</dbReference>
<dbReference type="Gene3D" id="1.25.40.20">
    <property type="entry name" value="Ankyrin repeat-containing domain"/>
    <property type="match status" value="2"/>
</dbReference>
<name>A0AAV4C2K9_9GAST</name>
<reference evidence="11 12" key="1">
    <citation type="journal article" date="2021" name="Elife">
        <title>Chloroplast acquisition without the gene transfer in kleptoplastic sea slugs, Plakobranchus ocellatus.</title>
        <authorList>
            <person name="Maeda T."/>
            <person name="Takahashi S."/>
            <person name="Yoshida T."/>
            <person name="Shimamura S."/>
            <person name="Takaki Y."/>
            <person name="Nagai Y."/>
            <person name="Toyoda A."/>
            <person name="Suzuki Y."/>
            <person name="Arimoto A."/>
            <person name="Ishii H."/>
            <person name="Satoh N."/>
            <person name="Nishiyama T."/>
            <person name="Hasebe M."/>
            <person name="Maruyama T."/>
            <person name="Minagawa J."/>
            <person name="Obokata J."/>
            <person name="Shigenobu S."/>
        </authorList>
    </citation>
    <scope>NUCLEOTIDE SEQUENCE [LARGE SCALE GENOMIC DNA]</scope>
</reference>
<feature type="repeat" description="ANK" evidence="8">
    <location>
        <begin position="309"/>
        <end position="341"/>
    </location>
</feature>
<evidence type="ECO:0000256" key="7">
    <source>
        <dbReference type="ARBA" id="ARBA00033987"/>
    </source>
</evidence>
<feature type="repeat" description="ANK" evidence="8">
    <location>
        <begin position="139"/>
        <end position="171"/>
    </location>
</feature>
<keyword evidence="3" id="KW-0808">Transferase</keyword>
<feature type="repeat" description="ANK" evidence="8">
    <location>
        <begin position="275"/>
        <end position="307"/>
    </location>
</feature>
<dbReference type="Gene3D" id="1.10.150.50">
    <property type="entry name" value="Transcription Factor, Ets-1"/>
    <property type="match status" value="1"/>
</dbReference>
<dbReference type="GO" id="GO:0016779">
    <property type="term" value="F:nucleotidyltransferase activity"/>
    <property type="evidence" value="ECO:0007669"/>
    <property type="project" value="UniProtKB-KW"/>
</dbReference>
<feature type="compositionally biased region" description="Low complexity" evidence="9">
    <location>
        <begin position="688"/>
        <end position="728"/>
    </location>
</feature>
<dbReference type="SMART" id="SM00248">
    <property type="entry name" value="ANK"/>
    <property type="match status" value="10"/>
</dbReference>
<comment type="catalytic activity">
    <reaction evidence="7">
        <text>NAD(+) + (ADP-D-ribosyl)n-acceptor = nicotinamide + (ADP-D-ribosyl)n+1-acceptor + H(+).</text>
        <dbReference type="EC" id="2.4.2.30"/>
    </reaction>
</comment>
<keyword evidence="12" id="KW-1185">Reference proteome</keyword>
<comment type="similarity">
    <text evidence="6">Belongs to the ARTD/PARP family.</text>
</comment>
<dbReference type="Pfam" id="PF00536">
    <property type="entry name" value="SAM_1"/>
    <property type="match status" value="1"/>
</dbReference>
<dbReference type="EC" id="2.4.2.30" evidence="1"/>
<dbReference type="SUPFAM" id="SSF47769">
    <property type="entry name" value="SAM/Pointed domain"/>
    <property type="match status" value="1"/>
</dbReference>
<evidence type="ECO:0000256" key="1">
    <source>
        <dbReference type="ARBA" id="ARBA00012020"/>
    </source>
</evidence>
<feature type="region of interest" description="Disordered" evidence="9">
    <location>
        <begin position="684"/>
        <end position="740"/>
    </location>
</feature>
<evidence type="ECO:0000256" key="5">
    <source>
        <dbReference type="ARBA" id="ARBA00023043"/>
    </source>
</evidence>
<evidence type="ECO:0000256" key="2">
    <source>
        <dbReference type="ARBA" id="ARBA00022676"/>
    </source>
</evidence>
<dbReference type="PRINTS" id="PR01415">
    <property type="entry name" value="ANKYRIN"/>
</dbReference>
<evidence type="ECO:0000256" key="3">
    <source>
        <dbReference type="ARBA" id="ARBA00022695"/>
    </source>
</evidence>
<evidence type="ECO:0000313" key="12">
    <source>
        <dbReference type="Proteomes" id="UP000735302"/>
    </source>
</evidence>
<sequence length="870" mass="94589">MERNRQMQCACEQGDTDCVQALLEQGCEVDCLLDDEENTPLQVAAANGNEQVVRLLIMRGAGLDKANLFGWTPLLQAARYGHTSIVGLLSQHQADLHARTRYGANALTLAAKGGHLQTVRLLIELGLDSSGFVAGGDGCEFTPMLAAAQCGHDAVLRVLLDRGCDVNFYTPSSGLTSLMTAALNGHMTTAQIIIEKGGDPNMTNVCGRTALEIATIRDKREVRGYLDRKTTNKPKTSPDDRKPDIIEAAKNGDIQRVLEILEQDPSQRDAHSPQDGATPLMFAAMTGRLDIAELLVMKGCDVNKQDLISGWTALMQATYHGKKNVAMFLLSIGADVNIQAKNGCTAFDMASLIDDVDTELLRQLAAKAMQVAKVDKSKKSRSSKPSSETSGSLATDISLENENPKSGLKGWWNRMSNRFRNLKLGRTFTSTNRLAPLGLETSTSVQDLTFKTSTSPQIQSARLERKNLANIDQTSMTMTSYDTMLLETKQSASLYTLDIKSPHSTMSTETLKPVIPPFLPTPSFALDNSDHAHRLASNFRAFKTVDDSYVQRSSGAMRQQIKMQNLFTDKLEKVSATPAAPPSMSASSINYSTNNHSNSNDTNSPDSSGGSSNITALHTKMAAHRKYAALGRSRPNDARVPADLPQGPLFVPAPNIPTSRFAPFYAHHTPSRLFMPRKSSSVPSAFRTMSTTTSPNSSTSGSSSITPQRSSRGKSTSSKGSTTSTLTPSPSPTPGKSVEDVPQTLDSLQERGGPDDELASIMKKLSLEKYNPIFEEQEVDMEAFLTLTDEDLKELGISHCDSRRQILSAICDLRSGKGRERQQFADTMSTFNSTLKARVTSEGSDVVEVSLWSIQDETDTHVPISKSRMS</sequence>
<dbReference type="GO" id="GO:0085020">
    <property type="term" value="P:protein K6-linked ubiquitination"/>
    <property type="evidence" value="ECO:0007669"/>
    <property type="project" value="TreeGrafter"/>
</dbReference>
<organism evidence="11 12">
    <name type="scientific">Plakobranchus ocellatus</name>
    <dbReference type="NCBI Taxonomy" id="259542"/>
    <lineage>
        <taxon>Eukaryota</taxon>
        <taxon>Metazoa</taxon>
        <taxon>Spiralia</taxon>
        <taxon>Lophotrochozoa</taxon>
        <taxon>Mollusca</taxon>
        <taxon>Gastropoda</taxon>
        <taxon>Heterobranchia</taxon>
        <taxon>Euthyneura</taxon>
        <taxon>Panpulmonata</taxon>
        <taxon>Sacoglossa</taxon>
        <taxon>Placobranchoidea</taxon>
        <taxon>Plakobranchidae</taxon>
        <taxon>Plakobranchus</taxon>
    </lineage>
</organism>
<feature type="domain" description="SAM" evidence="10">
    <location>
        <begin position="753"/>
        <end position="816"/>
    </location>
</feature>
<evidence type="ECO:0000256" key="6">
    <source>
        <dbReference type="ARBA" id="ARBA00024347"/>
    </source>
</evidence>
<evidence type="ECO:0000256" key="8">
    <source>
        <dbReference type="PROSITE-ProRule" id="PRU00023"/>
    </source>
</evidence>
<dbReference type="InterPro" id="IPR013761">
    <property type="entry name" value="SAM/pointed_sf"/>
</dbReference>
<accession>A0AAV4C2K9</accession>
<dbReference type="PROSITE" id="PS50105">
    <property type="entry name" value="SAM_DOMAIN"/>
    <property type="match status" value="1"/>
</dbReference>
<dbReference type="InterPro" id="IPR002110">
    <property type="entry name" value="Ankyrin_rpt"/>
</dbReference>
<keyword evidence="5 8" id="KW-0040">ANK repeat</keyword>
<dbReference type="PANTHER" id="PTHR24171">
    <property type="entry name" value="ANKYRIN REPEAT DOMAIN-CONTAINING PROTEIN 39-RELATED"/>
    <property type="match status" value="1"/>
</dbReference>
<evidence type="ECO:0000259" key="10">
    <source>
        <dbReference type="PROSITE" id="PS50105"/>
    </source>
</evidence>
<keyword evidence="3" id="KW-0548">Nucleotidyltransferase</keyword>
<feature type="region of interest" description="Disordered" evidence="9">
    <location>
        <begin position="574"/>
        <end position="614"/>
    </location>
</feature>